<dbReference type="GO" id="GO:0004401">
    <property type="term" value="F:histidinol-phosphatase activity"/>
    <property type="evidence" value="ECO:0007669"/>
    <property type="project" value="UniProtKB-EC"/>
</dbReference>
<evidence type="ECO:0000256" key="2">
    <source>
        <dbReference type="ARBA" id="ARBA00001946"/>
    </source>
</evidence>
<dbReference type="Gene3D" id="3.40.190.80">
    <property type="match status" value="1"/>
</dbReference>
<sequence length="262" mass="27972">MSELLEFLGTAERAAETAVAVIREGIGRERSISGKGDRDFATDLDYAAEDAVRAFLERETPAIPLLGEERGRTGDTESHYEWVLDPIDGTINFAHGSPMFGVSLALVRNGMPVVGVVHAPMSEERFSAALGHGAALNKQALHSTGPAELAEAVVAMGDFSVGPDADKRNLRRLATLQRIVPKVQRIRMLGTAALDMCWLAAGRVDAVFHERVNLWDVAAGTVICREAGLLVTDLDGVDYGDGALSVLAAAPHLHRALLAELA</sequence>
<name>A0A9W6LGQ4_9ACTN</name>
<feature type="binding site" evidence="9">
    <location>
        <position position="87"/>
    </location>
    <ligand>
        <name>Mg(2+)</name>
        <dbReference type="ChEBI" id="CHEBI:18420"/>
        <label>1</label>
        <note>catalytic</note>
    </ligand>
</feature>
<feature type="binding site" evidence="9">
    <location>
        <position position="88"/>
    </location>
    <ligand>
        <name>Mg(2+)</name>
        <dbReference type="ChEBI" id="CHEBI:18420"/>
        <label>1</label>
        <note>catalytic</note>
    </ligand>
</feature>
<feature type="binding site" evidence="9">
    <location>
        <position position="68"/>
    </location>
    <ligand>
        <name>Mg(2+)</name>
        <dbReference type="ChEBI" id="CHEBI:18420"/>
        <label>1</label>
        <note>catalytic</note>
    </ligand>
</feature>
<dbReference type="PANTHER" id="PTHR20854:SF4">
    <property type="entry name" value="INOSITOL-1-MONOPHOSPHATASE-RELATED"/>
    <property type="match status" value="1"/>
</dbReference>
<evidence type="ECO:0000256" key="1">
    <source>
        <dbReference type="ARBA" id="ARBA00001033"/>
    </source>
</evidence>
<comment type="catalytic activity">
    <reaction evidence="7">
        <text>L-histidinol phosphate + H2O = L-histidinol + phosphate</text>
        <dbReference type="Rhea" id="RHEA:14465"/>
        <dbReference type="ChEBI" id="CHEBI:15377"/>
        <dbReference type="ChEBI" id="CHEBI:43474"/>
        <dbReference type="ChEBI" id="CHEBI:57699"/>
        <dbReference type="ChEBI" id="CHEBI:57980"/>
        <dbReference type="EC" id="3.1.3.15"/>
    </reaction>
</comment>
<evidence type="ECO:0000256" key="3">
    <source>
        <dbReference type="ARBA" id="ARBA00004970"/>
    </source>
</evidence>
<dbReference type="FunFam" id="3.40.190.80:FF:000020">
    <property type="entry name" value="Fructose-1,6-bisphosphatase/inositol-1-monophosphatase"/>
    <property type="match status" value="1"/>
</dbReference>
<dbReference type="GO" id="GO:0046872">
    <property type="term" value="F:metal ion binding"/>
    <property type="evidence" value="ECO:0007669"/>
    <property type="project" value="UniProtKB-KW"/>
</dbReference>
<organism evidence="11 12">
    <name type="scientific">Glycomyces algeriensis</name>
    <dbReference type="NCBI Taxonomy" id="256037"/>
    <lineage>
        <taxon>Bacteria</taxon>
        <taxon>Bacillati</taxon>
        <taxon>Actinomycetota</taxon>
        <taxon>Actinomycetes</taxon>
        <taxon>Glycomycetales</taxon>
        <taxon>Glycomycetaceae</taxon>
        <taxon>Glycomyces</taxon>
    </lineage>
</organism>
<dbReference type="GO" id="GO:0006020">
    <property type="term" value="P:inositol metabolic process"/>
    <property type="evidence" value="ECO:0007669"/>
    <property type="project" value="TreeGrafter"/>
</dbReference>
<dbReference type="InterPro" id="IPR033942">
    <property type="entry name" value="IMPase"/>
</dbReference>
<dbReference type="PROSITE" id="PS00629">
    <property type="entry name" value="IMP_1"/>
    <property type="match status" value="1"/>
</dbReference>
<evidence type="ECO:0000256" key="5">
    <source>
        <dbReference type="ARBA" id="ARBA00022801"/>
    </source>
</evidence>
<dbReference type="SUPFAM" id="SSF56655">
    <property type="entry name" value="Carbohydrate phosphatase"/>
    <property type="match status" value="1"/>
</dbReference>
<evidence type="ECO:0000256" key="9">
    <source>
        <dbReference type="PIRSR" id="PIRSR600760-2"/>
    </source>
</evidence>
<dbReference type="PANTHER" id="PTHR20854">
    <property type="entry name" value="INOSITOL MONOPHOSPHATASE"/>
    <property type="match status" value="1"/>
</dbReference>
<evidence type="ECO:0000313" key="11">
    <source>
        <dbReference type="EMBL" id="GLI42853.1"/>
    </source>
</evidence>
<feature type="binding site" evidence="9">
    <location>
        <position position="216"/>
    </location>
    <ligand>
        <name>Mg(2+)</name>
        <dbReference type="ChEBI" id="CHEBI:18420"/>
        <label>1</label>
        <note>catalytic</note>
    </ligand>
</feature>
<dbReference type="CDD" id="cd01639">
    <property type="entry name" value="IMPase"/>
    <property type="match status" value="1"/>
</dbReference>
<dbReference type="InterPro" id="IPR000760">
    <property type="entry name" value="Inositol_monophosphatase-like"/>
</dbReference>
<dbReference type="PRINTS" id="PR00377">
    <property type="entry name" value="IMPHPHTASES"/>
</dbReference>
<dbReference type="FunFam" id="3.30.540.10:FF:000003">
    <property type="entry name" value="Inositol-1-monophosphatase"/>
    <property type="match status" value="1"/>
</dbReference>
<keyword evidence="5 10" id="KW-0378">Hydrolase</keyword>
<keyword evidence="6 9" id="KW-0460">Magnesium</keyword>
<keyword evidence="12" id="KW-1185">Reference proteome</keyword>
<dbReference type="InterPro" id="IPR020583">
    <property type="entry name" value="Inositol_monoP_metal-BS"/>
</dbReference>
<accession>A0A9W6LGQ4</accession>
<dbReference type="RefSeq" id="WP_270113884.1">
    <property type="nucleotide sequence ID" value="NZ_BAAAOL010000006.1"/>
</dbReference>
<protein>
    <recommendedName>
        <fullName evidence="10">Inositol-1-monophosphatase</fullName>
        <ecNumber evidence="10">3.1.3.25</ecNumber>
    </recommendedName>
</protein>
<comment type="cofactor">
    <cofactor evidence="2 9 10">
        <name>Mg(2+)</name>
        <dbReference type="ChEBI" id="CHEBI:18420"/>
    </cofactor>
</comment>
<feature type="binding site" evidence="9">
    <location>
        <position position="85"/>
    </location>
    <ligand>
        <name>Mg(2+)</name>
        <dbReference type="ChEBI" id="CHEBI:18420"/>
        <label>1</label>
        <note>catalytic</note>
    </ligand>
</feature>
<evidence type="ECO:0000256" key="4">
    <source>
        <dbReference type="ARBA" id="ARBA00022723"/>
    </source>
</evidence>
<dbReference type="Gene3D" id="3.30.540.10">
    <property type="entry name" value="Fructose-1,6-Bisphosphatase, subunit A, domain 1"/>
    <property type="match status" value="1"/>
</dbReference>
<dbReference type="GO" id="GO:0008934">
    <property type="term" value="F:inositol monophosphate 1-phosphatase activity"/>
    <property type="evidence" value="ECO:0007669"/>
    <property type="project" value="InterPro"/>
</dbReference>
<gene>
    <name evidence="11" type="primary">suhB</name>
    <name evidence="11" type="ORF">GALLR39Z86_27030</name>
</gene>
<comment type="function">
    <text evidence="8">Catalyzes the dephosphorylation of histidinol-phosphate to histidinol, the direct precursor of histidine.</text>
</comment>
<dbReference type="AlphaFoldDB" id="A0A9W6LGQ4"/>
<comment type="similarity">
    <text evidence="10">Belongs to the inositol monophosphatase superfamily.</text>
</comment>
<keyword evidence="4 9" id="KW-0479">Metal-binding</keyword>
<evidence type="ECO:0000256" key="6">
    <source>
        <dbReference type="ARBA" id="ARBA00022842"/>
    </source>
</evidence>
<reference evidence="11" key="1">
    <citation type="submission" date="2022-12" db="EMBL/GenBank/DDBJ databases">
        <title>Reference genome sequencing for broad-spectrum identification of bacterial and archaeal isolates by mass spectrometry.</title>
        <authorList>
            <person name="Sekiguchi Y."/>
            <person name="Tourlousse D.M."/>
        </authorList>
    </citation>
    <scope>NUCLEOTIDE SEQUENCE</scope>
    <source>
        <strain evidence="11">LLR39Z86</strain>
    </source>
</reference>
<dbReference type="Pfam" id="PF00459">
    <property type="entry name" value="Inositol_P"/>
    <property type="match status" value="1"/>
</dbReference>
<evidence type="ECO:0000256" key="8">
    <source>
        <dbReference type="ARBA" id="ARBA00053547"/>
    </source>
</evidence>
<dbReference type="GO" id="GO:0007165">
    <property type="term" value="P:signal transduction"/>
    <property type="evidence" value="ECO:0007669"/>
    <property type="project" value="TreeGrafter"/>
</dbReference>
<comment type="catalytic activity">
    <reaction evidence="1 10">
        <text>a myo-inositol phosphate + H2O = myo-inositol + phosphate</text>
        <dbReference type="Rhea" id="RHEA:24056"/>
        <dbReference type="ChEBI" id="CHEBI:15377"/>
        <dbReference type="ChEBI" id="CHEBI:17268"/>
        <dbReference type="ChEBI" id="CHEBI:43474"/>
        <dbReference type="ChEBI" id="CHEBI:84139"/>
        <dbReference type="EC" id="3.1.3.25"/>
    </reaction>
</comment>
<evidence type="ECO:0000256" key="10">
    <source>
        <dbReference type="RuleBase" id="RU364068"/>
    </source>
</evidence>
<evidence type="ECO:0000313" key="12">
    <source>
        <dbReference type="Proteomes" id="UP001144313"/>
    </source>
</evidence>
<dbReference type="EMBL" id="BSDT01000001">
    <property type="protein sequence ID" value="GLI42853.1"/>
    <property type="molecule type" value="Genomic_DNA"/>
</dbReference>
<evidence type="ECO:0000256" key="7">
    <source>
        <dbReference type="ARBA" id="ARBA00049158"/>
    </source>
</evidence>
<proteinExistence type="inferred from homology"/>
<comment type="pathway">
    <text evidence="3">Amino-acid biosynthesis; L-histidine biosynthesis; L-histidine from 5-phospho-alpha-D-ribose 1-diphosphate: step 8/9.</text>
</comment>
<dbReference type="Proteomes" id="UP001144313">
    <property type="component" value="Unassembled WGS sequence"/>
</dbReference>
<comment type="caution">
    <text evidence="11">The sequence shown here is derived from an EMBL/GenBank/DDBJ whole genome shotgun (WGS) entry which is preliminary data.</text>
</comment>
<dbReference type="EC" id="3.1.3.25" evidence="10"/>